<dbReference type="PANTHER" id="PTHR43788:SF8">
    <property type="entry name" value="DNA-BINDING PROTEIN SMUBP-2"/>
    <property type="match status" value="1"/>
</dbReference>
<name>A0A183J8Z0_9BILA</name>
<protein>
    <submittedName>
        <fullName evidence="8">AAA_12 domain-containing protein</fullName>
    </submittedName>
</protein>
<keyword evidence="7" id="KW-1185">Reference proteome</keyword>
<dbReference type="Pfam" id="PF13087">
    <property type="entry name" value="AAA_12"/>
    <property type="match status" value="1"/>
</dbReference>
<evidence type="ECO:0000313" key="6">
    <source>
        <dbReference type="EMBL" id="VDP47460.1"/>
    </source>
</evidence>
<dbReference type="OrthoDB" id="5805783at2759"/>
<keyword evidence="3" id="KW-0347">Helicase</keyword>
<dbReference type="WBParaSite" id="SBAD_0001274401-mRNA-1">
    <property type="protein sequence ID" value="SBAD_0001274401-mRNA-1"/>
    <property type="gene ID" value="SBAD_0001274401"/>
</dbReference>
<organism evidence="8">
    <name type="scientific">Soboliphyme baturini</name>
    <dbReference type="NCBI Taxonomy" id="241478"/>
    <lineage>
        <taxon>Eukaryota</taxon>
        <taxon>Metazoa</taxon>
        <taxon>Ecdysozoa</taxon>
        <taxon>Nematoda</taxon>
        <taxon>Enoplea</taxon>
        <taxon>Dorylaimia</taxon>
        <taxon>Dioctophymatida</taxon>
        <taxon>Dioctophymatoidea</taxon>
        <taxon>Soboliphymatidae</taxon>
        <taxon>Soboliphyme</taxon>
    </lineage>
</organism>
<evidence type="ECO:0000256" key="3">
    <source>
        <dbReference type="ARBA" id="ARBA00022806"/>
    </source>
</evidence>
<dbReference type="EMBL" id="UZAM01017507">
    <property type="protein sequence ID" value="VDP47460.1"/>
    <property type="molecule type" value="Genomic_DNA"/>
</dbReference>
<evidence type="ECO:0000256" key="1">
    <source>
        <dbReference type="ARBA" id="ARBA00022741"/>
    </source>
</evidence>
<proteinExistence type="predicted"/>
<dbReference type="AlphaFoldDB" id="A0A183J8Z0"/>
<evidence type="ECO:0000256" key="2">
    <source>
        <dbReference type="ARBA" id="ARBA00022801"/>
    </source>
</evidence>
<keyword evidence="2" id="KW-0378">Hydrolase</keyword>
<keyword evidence="1" id="KW-0547">Nucleotide-binding</keyword>
<evidence type="ECO:0000256" key="4">
    <source>
        <dbReference type="ARBA" id="ARBA00022840"/>
    </source>
</evidence>
<gene>
    <name evidence="6" type="ORF">SBAD_LOCUS12339</name>
</gene>
<dbReference type="InterPro" id="IPR050534">
    <property type="entry name" value="Coronavir_polyprotein_1ab"/>
</dbReference>
<reference evidence="8" key="1">
    <citation type="submission" date="2016-06" db="UniProtKB">
        <authorList>
            <consortium name="WormBaseParasite"/>
        </authorList>
    </citation>
    <scope>IDENTIFICATION</scope>
</reference>
<dbReference type="Proteomes" id="UP000270296">
    <property type="component" value="Unassembled WGS sequence"/>
</dbReference>
<evidence type="ECO:0000313" key="8">
    <source>
        <dbReference type="WBParaSite" id="SBAD_0001274401-mRNA-1"/>
    </source>
</evidence>
<reference evidence="6 7" key="2">
    <citation type="submission" date="2018-11" db="EMBL/GenBank/DDBJ databases">
        <authorList>
            <consortium name="Pathogen Informatics"/>
        </authorList>
    </citation>
    <scope>NUCLEOTIDE SEQUENCE [LARGE SCALE GENOMIC DNA]</scope>
</reference>
<evidence type="ECO:0000313" key="7">
    <source>
        <dbReference type="Proteomes" id="UP000270296"/>
    </source>
</evidence>
<dbReference type="InterPro" id="IPR027417">
    <property type="entry name" value="P-loop_NTPase"/>
</dbReference>
<dbReference type="GO" id="GO:0043139">
    <property type="term" value="F:5'-3' DNA helicase activity"/>
    <property type="evidence" value="ECO:0007669"/>
    <property type="project" value="TreeGrafter"/>
</dbReference>
<keyword evidence="4" id="KW-0067">ATP-binding</keyword>
<accession>A0A183J8Z0</accession>
<evidence type="ECO:0000259" key="5">
    <source>
        <dbReference type="Pfam" id="PF13087"/>
    </source>
</evidence>
<feature type="domain" description="DNA2/NAM7 helicase-like C-terminal" evidence="5">
    <location>
        <begin position="2"/>
        <end position="91"/>
    </location>
</feature>
<dbReference type="PANTHER" id="PTHR43788">
    <property type="entry name" value="DNA2/NAM7 HELICASE FAMILY MEMBER"/>
    <property type="match status" value="1"/>
</dbReference>
<dbReference type="GO" id="GO:0016787">
    <property type="term" value="F:hydrolase activity"/>
    <property type="evidence" value="ECO:0007669"/>
    <property type="project" value="UniProtKB-KW"/>
</dbReference>
<sequence>MDRLMKQFDPSNFVKLLTLQYRMHETIMNWSSNAFYDGKLVAYKSNRQHLLSDLPDVLDYPELDAPMWFINTADCDMCETESGEDSSKANAGAYFFHIIKDIHALHFFSAYAF</sequence>
<dbReference type="Gene3D" id="3.40.50.300">
    <property type="entry name" value="P-loop containing nucleotide triphosphate hydrolases"/>
    <property type="match status" value="1"/>
</dbReference>
<dbReference type="InterPro" id="IPR041679">
    <property type="entry name" value="DNA2/NAM7-like_C"/>
</dbReference>
<dbReference type="GO" id="GO:0005524">
    <property type="term" value="F:ATP binding"/>
    <property type="evidence" value="ECO:0007669"/>
    <property type="project" value="UniProtKB-KW"/>
</dbReference>